<feature type="region of interest" description="Disordered" evidence="1">
    <location>
        <begin position="217"/>
        <end position="239"/>
    </location>
</feature>
<dbReference type="Proteomes" id="UP000010552">
    <property type="component" value="Unassembled WGS sequence"/>
</dbReference>
<protein>
    <recommendedName>
        <fullName evidence="4">Protein SLX4IP</fullName>
    </recommendedName>
</protein>
<feature type="region of interest" description="Disordered" evidence="1">
    <location>
        <begin position="529"/>
        <end position="570"/>
    </location>
</feature>
<dbReference type="PANTHER" id="PTHR28557">
    <property type="entry name" value="PROTEIN SLX4IP"/>
    <property type="match status" value="1"/>
</dbReference>
<dbReference type="eggNOG" id="ENOG502QQHZ">
    <property type="taxonomic scope" value="Eukaryota"/>
</dbReference>
<evidence type="ECO:0000313" key="3">
    <source>
        <dbReference type="Proteomes" id="UP000010552"/>
    </source>
</evidence>
<dbReference type="PANTHER" id="PTHR28557:SF1">
    <property type="entry name" value="PROTEIN SLX4IP"/>
    <property type="match status" value="1"/>
</dbReference>
<dbReference type="STRING" id="9402.L5K0F4"/>
<reference evidence="3" key="1">
    <citation type="journal article" date="2013" name="Science">
        <title>Comparative analysis of bat genomes provides insight into the evolution of flight and immunity.</title>
        <authorList>
            <person name="Zhang G."/>
            <person name="Cowled C."/>
            <person name="Shi Z."/>
            <person name="Huang Z."/>
            <person name="Bishop-Lilly K.A."/>
            <person name="Fang X."/>
            <person name="Wynne J.W."/>
            <person name="Xiong Z."/>
            <person name="Baker M.L."/>
            <person name="Zhao W."/>
            <person name="Tachedjian M."/>
            <person name="Zhu Y."/>
            <person name="Zhou P."/>
            <person name="Jiang X."/>
            <person name="Ng J."/>
            <person name="Yang L."/>
            <person name="Wu L."/>
            <person name="Xiao J."/>
            <person name="Feng Y."/>
            <person name="Chen Y."/>
            <person name="Sun X."/>
            <person name="Zhang Y."/>
            <person name="Marsh G.A."/>
            <person name="Crameri G."/>
            <person name="Broder C.C."/>
            <person name="Frey K.G."/>
            <person name="Wang L.F."/>
            <person name="Wang J."/>
        </authorList>
    </citation>
    <scope>NUCLEOTIDE SEQUENCE [LARGE SCALE GENOMIC DNA]</scope>
</reference>
<proteinExistence type="predicted"/>
<name>L5K0F4_PTEAL</name>
<dbReference type="EMBL" id="KB031072">
    <property type="protein sequence ID" value="ELK03958.1"/>
    <property type="molecule type" value="Genomic_DNA"/>
</dbReference>
<evidence type="ECO:0000313" key="2">
    <source>
        <dbReference type="EMBL" id="ELK03958.1"/>
    </source>
</evidence>
<feature type="compositionally biased region" description="Polar residues" evidence="1">
    <location>
        <begin position="540"/>
        <end position="550"/>
    </location>
</feature>
<feature type="compositionally biased region" description="Polar residues" evidence="1">
    <location>
        <begin position="370"/>
        <end position="381"/>
    </location>
</feature>
<feature type="compositionally biased region" description="Polar residues" evidence="1">
    <location>
        <begin position="405"/>
        <end position="418"/>
    </location>
</feature>
<dbReference type="FunCoup" id="L5K0F4">
    <property type="interactions" value="1519"/>
</dbReference>
<gene>
    <name evidence="2" type="ORF">PAL_GLEAN10024060</name>
</gene>
<dbReference type="AlphaFoldDB" id="L5K0F4"/>
<sequence length="570" mass="63820">MNEKLENSFQQLRSLPDLINRKGTDSVVQRQLPAFFYGCRTTSRVTLDRDKTNKSPNPNPATIIANSAINVFQCGNFAVLVDLHISPQDSNKDTSWFSEQKKEEVCLLLKETIDSRVKEYLEVRKHHRPTNAEFTRSSPLSLKGYGFQITAYFLKRGIRLRCFGGSHSPELRVFPDRFVVCVSQLVFNHDLLAKKNEELVKGLMFREDKWLVQISPGGSDREGVRPKDPKMTQHPTNNDVSVPAARRLKAGSSIFPADTMFVRRVVPFAIHAVSHAESGPWSVLIDFLLNLCYLLEETERPLHGASDYFAECAESPLPPSAKLKRNAFKEIVKRAETKSSILSKSQSSRNIVRTCSDSVIAENAVRRGGTQASSSPPSESMGQAKDYIKAAGSHWGLTVQKLENVHQTQPEDTSSQQKPHPGEWLDTGLLSRSPVWSCESASPGPKQSPRGARTQQKRRNCGSVEDFDHHKRVPLGIDRLVPREILVEKSKAVRVLPTLELSDPGLLLKQDLAKTVSNEELHVLEKLSSRHLMKNKPGQAEQTGSATNTERLAPIQGSPTKKRKKYERGH</sequence>
<feature type="region of interest" description="Disordered" evidence="1">
    <location>
        <begin position="363"/>
        <end position="382"/>
    </location>
</feature>
<evidence type="ECO:0008006" key="4">
    <source>
        <dbReference type="Google" id="ProtNLM"/>
    </source>
</evidence>
<dbReference type="InParanoid" id="L5K0F4"/>
<dbReference type="Pfam" id="PF15744">
    <property type="entry name" value="UPF0492"/>
    <property type="match status" value="2"/>
</dbReference>
<keyword evidence="3" id="KW-1185">Reference proteome</keyword>
<accession>L5K0F4</accession>
<feature type="compositionally biased region" description="Basic and acidic residues" evidence="1">
    <location>
        <begin position="219"/>
        <end position="231"/>
    </location>
</feature>
<feature type="region of interest" description="Disordered" evidence="1">
    <location>
        <begin position="405"/>
        <end position="465"/>
    </location>
</feature>
<feature type="compositionally biased region" description="Basic residues" evidence="1">
    <location>
        <begin position="560"/>
        <end position="570"/>
    </location>
</feature>
<organism evidence="2 3">
    <name type="scientific">Pteropus alecto</name>
    <name type="common">Black flying fox</name>
    <dbReference type="NCBI Taxonomy" id="9402"/>
    <lineage>
        <taxon>Eukaryota</taxon>
        <taxon>Metazoa</taxon>
        <taxon>Chordata</taxon>
        <taxon>Craniata</taxon>
        <taxon>Vertebrata</taxon>
        <taxon>Euteleostomi</taxon>
        <taxon>Mammalia</taxon>
        <taxon>Eutheria</taxon>
        <taxon>Laurasiatheria</taxon>
        <taxon>Chiroptera</taxon>
        <taxon>Yinpterochiroptera</taxon>
        <taxon>Pteropodoidea</taxon>
        <taxon>Pteropodidae</taxon>
        <taxon>Pteropodinae</taxon>
        <taxon>Pteropus</taxon>
    </lineage>
</organism>
<evidence type="ECO:0000256" key="1">
    <source>
        <dbReference type="SAM" id="MobiDB-lite"/>
    </source>
</evidence>
<dbReference type="InterPro" id="IPR031479">
    <property type="entry name" value="SLX4IP"/>
</dbReference>